<organism evidence="3 4">
    <name type="scientific">Nitrospirillum amazonense</name>
    <dbReference type="NCBI Taxonomy" id="28077"/>
    <lineage>
        <taxon>Bacteria</taxon>
        <taxon>Pseudomonadati</taxon>
        <taxon>Pseudomonadota</taxon>
        <taxon>Alphaproteobacteria</taxon>
        <taxon>Rhodospirillales</taxon>
        <taxon>Azospirillaceae</taxon>
        <taxon>Nitrospirillum</taxon>
    </lineage>
</organism>
<evidence type="ECO:0000256" key="1">
    <source>
        <dbReference type="SAM" id="MobiDB-lite"/>
    </source>
</evidence>
<name>A0A560JBC4_9PROT</name>
<feature type="chain" id="PRO_5021758529" description="Parallel beta helix pectate lyase-like protein" evidence="2">
    <location>
        <begin position="26"/>
        <end position="628"/>
    </location>
</feature>
<protein>
    <recommendedName>
        <fullName evidence="5">Parallel beta helix pectate lyase-like protein</fullName>
    </recommendedName>
</protein>
<keyword evidence="2" id="KW-0732">Signal</keyword>
<dbReference type="Proteomes" id="UP000320516">
    <property type="component" value="Unassembled WGS sequence"/>
</dbReference>
<dbReference type="EMBL" id="VITV01000013">
    <property type="protein sequence ID" value="TWB67799.1"/>
    <property type="molecule type" value="Genomic_DNA"/>
</dbReference>
<dbReference type="SUPFAM" id="SSF51126">
    <property type="entry name" value="Pectin lyase-like"/>
    <property type="match status" value="1"/>
</dbReference>
<accession>A0A560JBC4</accession>
<gene>
    <name evidence="3" type="ORF">FBZ87_11342</name>
</gene>
<feature type="signal peptide" evidence="2">
    <location>
        <begin position="1"/>
        <end position="25"/>
    </location>
</feature>
<dbReference type="RefSeq" id="WP_145613390.1">
    <property type="nucleotide sequence ID" value="NZ_VITV01000013.1"/>
</dbReference>
<feature type="region of interest" description="Disordered" evidence="1">
    <location>
        <begin position="28"/>
        <end position="53"/>
    </location>
</feature>
<reference evidence="3 4" key="1">
    <citation type="submission" date="2019-06" db="EMBL/GenBank/DDBJ databases">
        <title>Genomic Encyclopedia of Type Strains, Phase IV (KMG-V): Genome sequencing to study the core and pangenomes of soil and plant-associated prokaryotes.</title>
        <authorList>
            <person name="Whitman W."/>
        </authorList>
    </citation>
    <scope>NUCLEOTIDE SEQUENCE [LARGE SCALE GENOMIC DNA]</scope>
    <source>
        <strain evidence="3 4">BR 12005</strain>
    </source>
</reference>
<dbReference type="Gene3D" id="2.160.20.10">
    <property type="entry name" value="Single-stranded right-handed beta-helix, Pectin lyase-like"/>
    <property type="match status" value="1"/>
</dbReference>
<dbReference type="InterPro" id="IPR011050">
    <property type="entry name" value="Pectin_lyase_fold/virulence"/>
</dbReference>
<evidence type="ECO:0008006" key="5">
    <source>
        <dbReference type="Google" id="ProtNLM"/>
    </source>
</evidence>
<evidence type="ECO:0000313" key="4">
    <source>
        <dbReference type="Proteomes" id="UP000320516"/>
    </source>
</evidence>
<dbReference type="InterPro" id="IPR012334">
    <property type="entry name" value="Pectin_lyas_fold"/>
</dbReference>
<comment type="caution">
    <text evidence="3">The sequence shown here is derived from an EMBL/GenBank/DDBJ whole genome shotgun (WGS) entry which is preliminary data.</text>
</comment>
<dbReference type="AlphaFoldDB" id="A0A560JBC4"/>
<proteinExistence type="predicted"/>
<feature type="compositionally biased region" description="Basic and acidic residues" evidence="1">
    <location>
        <begin position="35"/>
        <end position="44"/>
    </location>
</feature>
<evidence type="ECO:0000313" key="3">
    <source>
        <dbReference type="EMBL" id="TWB67799.1"/>
    </source>
</evidence>
<evidence type="ECO:0000256" key="2">
    <source>
        <dbReference type="SAM" id="SignalP"/>
    </source>
</evidence>
<sequence>MPISALLRGLAAVAILNAISAVSYAQPDQSGQTDQIKEEAHNSRDSPGVGTEQTYESRAAAAALRIPKSTRTLRTSGYATAGDGGAARYIRVNTQASYAGFQSADGAYWALNEVIVHPEMAGGLADGKTDIVPALDQLMGFLGPYSGNTLPSGGRIEFSCNRTYYAGSSVNTTGKHGVKLIGCGNHSTVITAKGGNYPVFYDNGYDNGNFNTINVEIANFTVRCGGNAKSEAHGVKWALSNTGSIHDNFFLSCNHALDVNRQWQTQIYNNRIDGAGEDATKICLYMPGPISAADKDYNNSIIASNNVCQLYSSESGYYGARIINAQGSIFHHNQWMGGYQGIYYCDPPVATYPSGAPFLCQFVFFDQDQVDSVGNANWYFVKGLAATMGRGVVLEQPWAGNGNGYGFAIDGATGLQINNLELEGNDVGVGLNNTSFTTVSGHIYTFNRHNTRAAGLQFTGTTSNNVAHVLMETTHPMEGYNGIVETGSHSNNQYWGGRAPCTLGLGLGGTANTATLNTCEYEVQGTRVDLQFRIAFKGGLSGKGAAVLTGLPVQSQASGTNAAAEGGINMILGISGMKALGGPILLQPVGGATSANLYMQASTGSVALDSANFGNSPTLAGHISYFKN</sequence>